<feature type="domain" description="Consortin C-terminal" evidence="6">
    <location>
        <begin position="574"/>
        <end position="622"/>
    </location>
</feature>
<feature type="region of interest" description="Disordered" evidence="3">
    <location>
        <begin position="37"/>
        <end position="122"/>
    </location>
</feature>
<dbReference type="EMBL" id="AAGW02026620">
    <property type="status" value="NOT_ANNOTATED_CDS"/>
    <property type="molecule type" value="Genomic_DNA"/>
</dbReference>
<dbReference type="EMBL" id="AAGW02026625">
    <property type="status" value="NOT_ANNOTATED_CDS"/>
    <property type="molecule type" value="Genomic_DNA"/>
</dbReference>
<keyword evidence="9" id="KW-1185">Reference proteome</keyword>
<dbReference type="GeneTree" id="ENSGT00390000005861"/>
<feature type="compositionally biased region" description="Basic residues" evidence="3">
    <location>
        <begin position="109"/>
        <end position="121"/>
    </location>
</feature>
<reference evidence="8" key="3">
    <citation type="submission" date="2025-09" db="UniProtKB">
        <authorList>
            <consortium name="Ensembl"/>
        </authorList>
    </citation>
    <scope>IDENTIFICATION</scope>
    <source>
        <strain evidence="8">Thorbecke</strain>
    </source>
</reference>
<evidence type="ECO:0000259" key="7">
    <source>
        <dbReference type="Pfam" id="PF22883"/>
    </source>
</evidence>
<dbReference type="EMBL" id="AAGW02026622">
    <property type="status" value="NOT_ANNOTATED_CDS"/>
    <property type="molecule type" value="Genomic_DNA"/>
</dbReference>
<evidence type="ECO:0000256" key="2">
    <source>
        <dbReference type="ARBA" id="ARBA00039852"/>
    </source>
</evidence>
<dbReference type="Ensembl" id="ENSOCUT00000052267.1">
    <property type="protein sequence ID" value="ENSOCUP00000048966.1"/>
    <property type="gene ID" value="ENSOCUG00000004067.4"/>
</dbReference>
<dbReference type="STRING" id="9986.ENSOCUP00000048966"/>
<reference evidence="8" key="2">
    <citation type="submission" date="2025-08" db="UniProtKB">
        <authorList>
            <consortium name="Ensembl"/>
        </authorList>
    </citation>
    <scope>IDENTIFICATION</scope>
    <source>
        <strain evidence="8">Thorbecke</strain>
    </source>
</reference>
<feature type="compositionally biased region" description="Acidic residues" evidence="3">
    <location>
        <begin position="528"/>
        <end position="543"/>
    </location>
</feature>
<feature type="compositionally biased region" description="Basic and acidic residues" evidence="3">
    <location>
        <begin position="450"/>
        <end position="465"/>
    </location>
</feature>
<evidence type="ECO:0000259" key="5">
    <source>
        <dbReference type="Pfam" id="PF03435"/>
    </source>
</evidence>
<dbReference type="GO" id="GO:0005886">
    <property type="term" value="C:plasma membrane"/>
    <property type="evidence" value="ECO:0007669"/>
    <property type="project" value="TreeGrafter"/>
</dbReference>
<dbReference type="EMBL" id="AAGW02026621">
    <property type="status" value="NOT_ANNOTATED_CDS"/>
    <property type="molecule type" value="Genomic_DNA"/>
</dbReference>
<keyword evidence="4" id="KW-0812">Transmembrane</keyword>
<name>A0A5F9DTA5_RABIT</name>
<dbReference type="GO" id="GO:0005739">
    <property type="term" value="C:mitochondrion"/>
    <property type="evidence" value="ECO:0007669"/>
    <property type="project" value="TreeGrafter"/>
</dbReference>
<dbReference type="EMBL" id="AAGW02026624">
    <property type="status" value="NOT_ANNOTATED_CDS"/>
    <property type="molecule type" value="Genomic_DNA"/>
</dbReference>
<evidence type="ECO:0000313" key="8">
    <source>
        <dbReference type="Ensembl" id="ENSOCUP00000048966.1"/>
    </source>
</evidence>
<dbReference type="PANTHER" id="PTHR12286:SF5">
    <property type="entry name" value="SACCHAROPINE DEHYDROGENASE-LIKE OXIDOREDUCTASE"/>
    <property type="match status" value="1"/>
</dbReference>
<dbReference type="InterPro" id="IPR054132">
    <property type="entry name" value="Consortin_N"/>
</dbReference>
<evidence type="ECO:0000256" key="1">
    <source>
        <dbReference type="ARBA" id="ARBA00038048"/>
    </source>
</evidence>
<evidence type="ECO:0000313" key="9">
    <source>
        <dbReference type="Proteomes" id="UP000001811"/>
    </source>
</evidence>
<dbReference type="GO" id="GO:0009247">
    <property type="term" value="P:glycolipid biosynthetic process"/>
    <property type="evidence" value="ECO:0007669"/>
    <property type="project" value="TreeGrafter"/>
</dbReference>
<dbReference type="Bgee" id="ENSOCUG00000004067">
    <property type="expression patterns" value="Expressed in testis and 15 other cell types or tissues"/>
</dbReference>
<feature type="region of interest" description="Disordered" evidence="3">
    <location>
        <begin position="528"/>
        <end position="555"/>
    </location>
</feature>
<dbReference type="InterPro" id="IPR005097">
    <property type="entry name" value="Sacchrp_dh_NADP-bd"/>
</dbReference>
<dbReference type="InterPro" id="IPR051276">
    <property type="entry name" value="Saccharopine_DH-like_oxidrdct"/>
</dbReference>
<evidence type="ECO:0000256" key="4">
    <source>
        <dbReference type="SAM" id="Phobius"/>
    </source>
</evidence>
<feature type="compositionally biased region" description="Polar residues" evidence="3">
    <location>
        <begin position="63"/>
        <end position="75"/>
    </location>
</feature>
<dbReference type="EMBL" id="AAGW02026619">
    <property type="status" value="NOT_ANNOTATED_CDS"/>
    <property type="molecule type" value="Genomic_DNA"/>
</dbReference>
<dbReference type="EMBL" id="AAGW02026618">
    <property type="status" value="NOT_ANNOTATED_CDS"/>
    <property type="molecule type" value="Genomic_DNA"/>
</dbReference>
<dbReference type="GO" id="GO:0005802">
    <property type="term" value="C:trans-Golgi network"/>
    <property type="evidence" value="ECO:0007669"/>
    <property type="project" value="InterPro"/>
</dbReference>
<reference evidence="8 9" key="1">
    <citation type="journal article" date="2011" name="Nature">
        <title>A high-resolution map of human evolutionary constraint using 29 mammals.</title>
        <authorList>
            <person name="Lindblad-Toh K."/>
            <person name="Garber M."/>
            <person name="Zuk O."/>
            <person name="Lin M.F."/>
            <person name="Parker B.J."/>
            <person name="Washietl S."/>
            <person name="Kheradpour P."/>
            <person name="Ernst J."/>
            <person name="Jordan G."/>
            <person name="Mauceli E."/>
            <person name="Ward L.D."/>
            <person name="Lowe C.B."/>
            <person name="Holloway A.K."/>
            <person name="Clamp M."/>
            <person name="Gnerre S."/>
            <person name="Alfoldi J."/>
            <person name="Beal K."/>
            <person name="Chang J."/>
            <person name="Clawson H."/>
            <person name="Cuff J."/>
            <person name="Di Palma F."/>
            <person name="Fitzgerald S."/>
            <person name="Flicek P."/>
            <person name="Guttman M."/>
            <person name="Hubisz M.J."/>
            <person name="Jaffe D.B."/>
            <person name="Jungreis I."/>
            <person name="Kent W.J."/>
            <person name="Kostka D."/>
            <person name="Lara M."/>
            <person name="Martins A.L."/>
            <person name="Massingham T."/>
            <person name="Moltke I."/>
            <person name="Raney B.J."/>
            <person name="Rasmussen M.D."/>
            <person name="Robinson J."/>
            <person name="Stark A."/>
            <person name="Vilella A.J."/>
            <person name="Wen J."/>
            <person name="Xie X."/>
            <person name="Zody M.C."/>
            <person name="Baldwin J."/>
            <person name="Bloom T."/>
            <person name="Chin C.W."/>
            <person name="Heiman D."/>
            <person name="Nicol R."/>
            <person name="Nusbaum C."/>
            <person name="Young S."/>
            <person name="Wilkinson J."/>
            <person name="Worley K.C."/>
            <person name="Kovar C.L."/>
            <person name="Muzny D.M."/>
            <person name="Gibbs R.A."/>
            <person name="Cree A."/>
            <person name="Dihn H.H."/>
            <person name="Fowler G."/>
            <person name="Jhangiani S."/>
            <person name="Joshi V."/>
            <person name="Lee S."/>
            <person name="Lewis L.R."/>
            <person name="Nazareth L.V."/>
            <person name="Okwuonu G."/>
            <person name="Santibanez J."/>
            <person name="Warren W.C."/>
            <person name="Mardis E.R."/>
            <person name="Weinstock G.M."/>
            <person name="Wilson R.K."/>
            <person name="Delehaunty K."/>
            <person name="Dooling D."/>
            <person name="Fronik C."/>
            <person name="Fulton L."/>
            <person name="Fulton B."/>
            <person name="Graves T."/>
            <person name="Minx P."/>
            <person name="Sodergren E."/>
            <person name="Birney E."/>
            <person name="Margulies E.H."/>
            <person name="Herrero J."/>
            <person name="Green E.D."/>
            <person name="Haussler D."/>
            <person name="Siepel A."/>
            <person name="Goldman N."/>
            <person name="Pollard K.S."/>
            <person name="Pedersen J.S."/>
            <person name="Lander E.S."/>
            <person name="Kellis M."/>
        </authorList>
    </citation>
    <scope>NUCLEOTIDE SEQUENCE [LARGE SCALE GENOMIC DNA]</scope>
    <source>
        <strain evidence="8 9">Thorbecke inbred</strain>
    </source>
</reference>
<dbReference type="FunFam" id="3.40.50.720:FF:001179">
    <property type="entry name" value="Saccharopine dehydrogenase (putative)"/>
    <property type="match status" value="1"/>
</dbReference>
<dbReference type="GO" id="GO:0071253">
    <property type="term" value="F:connexin binding"/>
    <property type="evidence" value="ECO:0007669"/>
    <property type="project" value="InterPro"/>
</dbReference>
<comment type="similarity">
    <text evidence="1">Belongs to the saccharopine dehydrogenase family.</text>
</comment>
<feature type="domain" description="Consortin N-terminal" evidence="7">
    <location>
        <begin position="195"/>
        <end position="226"/>
    </location>
</feature>
<sequence length="984" mass="107932">MDDSDTPTYNLQIEPKDGCLPGDSVERTVTCLAPVSDENENQLDGGGQEHLTCSDSAMGKPEVSQQDSLNNNESAIPTCEAAAGENLENTPCEVPKDGQTFFGKDKKTTGKRISRSKRGTVKKIPQGLSSEVAAPLMQEMIQSAATHAADDEEAAEVNANDQPESPTLVLQSLFSLIRGEVRTVGFKSTSPLPSSDEKAMKFIQLERLYHEQLLANLSAIQEQWETKWKTVQPHTVTSLRNSEKGFNGEDFERLTKFCTTHQDPLLSKHKIAAVEKSLGKKCFPQFRAPEDPKERGATAKELESEPSTNRESQQQEDPRKSSPCCDPMDEQAVAAAKGHTEEPLLSTEATLELHAQSSETARSRSGPGSAENACADDSCLQLAQPEDCPDVATTGGVAEDPEAVPPSQEATEPALISEDRYSQTRRKELHLPLRDASEALPTGQLENNELNERQQPDPSDSDGKWLRGQTDSEGSGNALCEKNGISDLSARLPEVFMAPEEKGDEEDQVNKETEDYLNSLLEGCLKDSEEDSLSYEDNPDLSPEEGSYSLQENLPSDDSCLSLDDLAKRIQIAEVVPTEGLVSILKKRNDSVGDPSAQMQKSSKRRVRFQEIDDNLDQGRPTLSSEVGIIICDTTNPASLDEMAKQATVVLNCVGPYRFYGEPVVKACVENGTSCIDICGEPQFLELMHWKYHEKAAEKGVYIIGSSGFDSIPADLGVIYTRNKMNGTLTAVESFLTIHSGPEGLCIHDATWQSAVYGFGDQNNLRKLRNASNVKPVPLVGPKLKKRWPVSYCRELSTYSIPFFGSDMSVVRRTQRYLHEILEESPVQYAAYVTVGGISSVIKLMFAGLFFLFFVRFGIGRQLLIKFPWLFSFGYFSKQGPTQKQIDGSSFTMTFFGQGYSQGLSPDENKPNVRICTQVKGPEAGYVTTPIAMVQAAVTLLHESSNLPKAGGVFTPGAAFSRTKLIDRLNQRGIEFSVISSSEV</sequence>
<dbReference type="AlphaFoldDB" id="A0A5F9DTA5"/>
<gene>
    <name evidence="8" type="primary">CNST</name>
</gene>
<feature type="region of interest" description="Disordered" evidence="3">
    <location>
        <begin position="1"/>
        <end position="24"/>
    </location>
</feature>
<dbReference type="Pfam" id="PF03435">
    <property type="entry name" value="Sacchrp_dh_NADP"/>
    <property type="match status" value="1"/>
</dbReference>
<feature type="region of interest" description="Disordered" evidence="3">
    <location>
        <begin position="284"/>
        <end position="511"/>
    </location>
</feature>
<protein>
    <recommendedName>
        <fullName evidence="2">Saccharopine dehydrogenase-like oxidoreductase</fullName>
    </recommendedName>
</protein>
<feature type="domain" description="Saccharopine dehydrogenase NADP binding" evidence="5">
    <location>
        <begin position="623"/>
        <end position="704"/>
    </location>
</feature>
<keyword evidence="4" id="KW-0472">Membrane</keyword>
<dbReference type="GO" id="GO:0042998">
    <property type="term" value="P:positive regulation of Golgi to plasma membrane protein transport"/>
    <property type="evidence" value="ECO:0007669"/>
    <property type="project" value="InterPro"/>
</dbReference>
<feature type="transmembrane region" description="Helical" evidence="4">
    <location>
        <begin position="829"/>
        <end position="855"/>
    </location>
</feature>
<dbReference type="GO" id="GO:0005811">
    <property type="term" value="C:lipid droplet"/>
    <property type="evidence" value="ECO:0007669"/>
    <property type="project" value="TreeGrafter"/>
</dbReference>
<proteinExistence type="inferred from homology"/>
<accession>A0A5F9DTA5</accession>
<dbReference type="EMBL" id="AAGW02026623">
    <property type="status" value="NOT_ANNOTATED_CDS"/>
    <property type="molecule type" value="Genomic_DNA"/>
</dbReference>
<dbReference type="PANTHER" id="PTHR12286">
    <property type="entry name" value="SACCHAROPINE DEHYDROGENASE-LIKE OXIDOREDUCTASE"/>
    <property type="match status" value="1"/>
</dbReference>
<feature type="compositionally biased region" description="Polar residues" evidence="3">
    <location>
        <begin position="1"/>
        <end position="11"/>
    </location>
</feature>
<dbReference type="SUPFAM" id="SSF51735">
    <property type="entry name" value="NAD(P)-binding Rossmann-fold domains"/>
    <property type="match status" value="1"/>
</dbReference>
<evidence type="ECO:0000256" key="3">
    <source>
        <dbReference type="SAM" id="MobiDB-lite"/>
    </source>
</evidence>
<keyword evidence="4" id="KW-1133">Transmembrane helix</keyword>
<dbReference type="InParanoid" id="A0A5F9DTA5"/>
<dbReference type="Pfam" id="PF22883">
    <property type="entry name" value="Consortin_N"/>
    <property type="match status" value="1"/>
</dbReference>
<dbReference type="InterPro" id="IPR028129">
    <property type="entry name" value="Consortin_C"/>
</dbReference>
<evidence type="ECO:0000259" key="6">
    <source>
        <dbReference type="Pfam" id="PF15281"/>
    </source>
</evidence>
<dbReference type="InterPro" id="IPR036291">
    <property type="entry name" value="NAD(P)-bd_dom_sf"/>
</dbReference>
<feature type="compositionally biased region" description="Basic and acidic residues" evidence="3">
    <location>
        <begin position="417"/>
        <end position="437"/>
    </location>
</feature>
<dbReference type="FunCoup" id="A0A5F9DTA5">
    <property type="interactions" value="623"/>
</dbReference>
<feature type="compositionally biased region" description="Basic and acidic residues" evidence="3">
    <location>
        <begin position="288"/>
        <end position="303"/>
    </location>
</feature>
<dbReference type="Pfam" id="PF15281">
    <property type="entry name" value="Consortin_C"/>
    <property type="match status" value="1"/>
</dbReference>
<dbReference type="Proteomes" id="UP000001811">
    <property type="component" value="Chromosome 16"/>
</dbReference>
<organism evidence="8 9">
    <name type="scientific">Oryctolagus cuniculus</name>
    <name type="common">Rabbit</name>
    <dbReference type="NCBI Taxonomy" id="9986"/>
    <lineage>
        <taxon>Eukaryota</taxon>
        <taxon>Metazoa</taxon>
        <taxon>Chordata</taxon>
        <taxon>Craniata</taxon>
        <taxon>Vertebrata</taxon>
        <taxon>Euteleostomi</taxon>
        <taxon>Mammalia</taxon>
        <taxon>Eutheria</taxon>
        <taxon>Euarchontoglires</taxon>
        <taxon>Glires</taxon>
        <taxon>Lagomorpha</taxon>
        <taxon>Leporidae</taxon>
        <taxon>Oryctolagus</taxon>
    </lineage>
</organism>
<dbReference type="Gene3D" id="3.40.50.720">
    <property type="entry name" value="NAD(P)-binding Rossmann-like Domain"/>
    <property type="match status" value="1"/>
</dbReference>